<dbReference type="InterPro" id="IPR000330">
    <property type="entry name" value="SNF2_N"/>
</dbReference>
<dbReference type="Pfam" id="PF00271">
    <property type="entry name" value="Helicase_C"/>
    <property type="match status" value="1"/>
</dbReference>
<dbReference type="GO" id="GO:0031297">
    <property type="term" value="P:replication fork processing"/>
    <property type="evidence" value="ECO:0007669"/>
    <property type="project" value="TreeGrafter"/>
</dbReference>
<dbReference type="InterPro" id="IPR049730">
    <property type="entry name" value="SNF2/RAD54-like_C"/>
</dbReference>
<dbReference type="SMART" id="SM00487">
    <property type="entry name" value="DEXDc"/>
    <property type="match status" value="1"/>
</dbReference>
<protein>
    <submittedName>
        <fullName evidence="4">DEXDc domain containing protein</fullName>
    </submittedName>
</protein>
<name>A0A6J5NQ15_9CAUD</name>
<dbReference type="PANTHER" id="PTHR45766:SF6">
    <property type="entry name" value="SWI_SNF-RELATED MATRIX-ASSOCIATED ACTIN-DEPENDENT REGULATOR OF CHROMATIN SUBFAMILY A-LIKE PROTEIN 1"/>
    <property type="match status" value="1"/>
</dbReference>
<dbReference type="GO" id="GO:0016787">
    <property type="term" value="F:hydrolase activity"/>
    <property type="evidence" value="ECO:0007669"/>
    <property type="project" value="UniProtKB-KW"/>
</dbReference>
<dbReference type="InterPro" id="IPR001650">
    <property type="entry name" value="Helicase_C-like"/>
</dbReference>
<dbReference type="SUPFAM" id="SSF52540">
    <property type="entry name" value="P-loop containing nucleoside triphosphate hydrolases"/>
    <property type="match status" value="2"/>
</dbReference>
<dbReference type="SMART" id="SM00490">
    <property type="entry name" value="HELICc"/>
    <property type="match status" value="1"/>
</dbReference>
<sequence length="440" mass="48708">MSGVLIADEQGLGKTVQALACLEATQAFPAVIVVPTSVRLNWQNEIRRWLPHRTVTICYGTTPHPVNTDLAIVGWDTLHAWDKALEPFAVVFDESHLAKNGQTRRTQSAVAIADGARERGGYVIALTGTPVLNRVGELMAQLRIIGRLNEFGGARGFKLNFKTPESRPMLNRQLRARCFLRRRKDDVLTELPPKRYAQLLIEGDPRVMTKYRQAEQDIVNYLAEIVRTAAIASGLDTESARKAAGEKALRAQSAQHLVAITTLKQIAVEAKRHAIDQWLKEFTATGKKVVVFGWHRPIVQWVADTYADGCRIQGGMSDPEKQACIEKFQNDETQQVIACSIKAAGVGITLTSASDVLFMEQGWNPADQDQCADRCHRIGQLDSVTVYTALCSETVDEDIYDLIQNKRVIVDAITDGTVPDPEQEQSVLGELLVRLANKGQ</sequence>
<reference evidence="4" key="1">
    <citation type="submission" date="2020-04" db="EMBL/GenBank/DDBJ databases">
        <authorList>
            <person name="Chiriac C."/>
            <person name="Salcher M."/>
            <person name="Ghai R."/>
            <person name="Kavagutti S V."/>
        </authorList>
    </citation>
    <scope>NUCLEOTIDE SEQUENCE</scope>
</reference>
<dbReference type="Gene3D" id="3.40.50.10810">
    <property type="entry name" value="Tandem AAA-ATPase domain"/>
    <property type="match status" value="1"/>
</dbReference>
<dbReference type="InterPro" id="IPR014001">
    <property type="entry name" value="Helicase_ATP-bd"/>
</dbReference>
<dbReference type="PANTHER" id="PTHR45766">
    <property type="entry name" value="DNA ANNEALING HELICASE AND ENDONUCLEASE ZRANB3 FAMILY MEMBER"/>
    <property type="match status" value="1"/>
</dbReference>
<evidence type="ECO:0000259" key="2">
    <source>
        <dbReference type="PROSITE" id="PS51192"/>
    </source>
</evidence>
<dbReference type="PROSITE" id="PS51194">
    <property type="entry name" value="HELICASE_CTER"/>
    <property type="match status" value="1"/>
</dbReference>
<keyword evidence="1" id="KW-0378">Hydrolase</keyword>
<dbReference type="GO" id="GO:0006281">
    <property type="term" value="P:DNA repair"/>
    <property type="evidence" value="ECO:0007669"/>
    <property type="project" value="TreeGrafter"/>
</dbReference>
<gene>
    <name evidence="4" type="ORF">UFOVP711_53</name>
</gene>
<evidence type="ECO:0000313" key="4">
    <source>
        <dbReference type="EMBL" id="CAB4159098.1"/>
    </source>
</evidence>
<dbReference type="Gene3D" id="3.40.50.300">
    <property type="entry name" value="P-loop containing nucleotide triphosphate hydrolases"/>
    <property type="match status" value="1"/>
</dbReference>
<accession>A0A6J5NQ15</accession>
<proteinExistence type="predicted"/>
<evidence type="ECO:0000259" key="3">
    <source>
        <dbReference type="PROSITE" id="PS51194"/>
    </source>
</evidence>
<dbReference type="CDD" id="cd18793">
    <property type="entry name" value="SF2_C_SNF"/>
    <property type="match status" value="1"/>
</dbReference>
<feature type="domain" description="Helicase C-terminal" evidence="3">
    <location>
        <begin position="274"/>
        <end position="428"/>
    </location>
</feature>
<organism evidence="4">
    <name type="scientific">uncultured Caudovirales phage</name>
    <dbReference type="NCBI Taxonomy" id="2100421"/>
    <lineage>
        <taxon>Viruses</taxon>
        <taxon>Duplodnaviria</taxon>
        <taxon>Heunggongvirae</taxon>
        <taxon>Uroviricota</taxon>
        <taxon>Caudoviricetes</taxon>
        <taxon>Peduoviridae</taxon>
        <taxon>Maltschvirus</taxon>
        <taxon>Maltschvirus maltsch</taxon>
    </lineage>
</organism>
<dbReference type="GO" id="GO:0005524">
    <property type="term" value="F:ATP binding"/>
    <property type="evidence" value="ECO:0007669"/>
    <property type="project" value="InterPro"/>
</dbReference>
<dbReference type="InterPro" id="IPR038718">
    <property type="entry name" value="SNF2-like_sf"/>
</dbReference>
<dbReference type="EMBL" id="LR796677">
    <property type="protein sequence ID" value="CAB4159098.1"/>
    <property type="molecule type" value="Genomic_DNA"/>
</dbReference>
<dbReference type="Pfam" id="PF00176">
    <property type="entry name" value="SNF2-rel_dom"/>
    <property type="match status" value="1"/>
</dbReference>
<feature type="domain" description="Helicase ATP-binding" evidence="2">
    <location>
        <begin position="1"/>
        <end position="148"/>
    </location>
</feature>
<evidence type="ECO:0000256" key="1">
    <source>
        <dbReference type="ARBA" id="ARBA00022801"/>
    </source>
</evidence>
<dbReference type="PROSITE" id="PS51192">
    <property type="entry name" value="HELICASE_ATP_BIND_1"/>
    <property type="match status" value="1"/>
</dbReference>
<dbReference type="InterPro" id="IPR027417">
    <property type="entry name" value="P-loop_NTPase"/>
</dbReference>